<sequence length="100" mass="11036">MNRQVSKFRLGGVLRLHSNVKRQRARPLLLKLVSETRTQKLPGPLKLSEPTGAILVGGFFVVYTLKYLLSDVIASEGRIIVMTPKLQGGPSLSFAELVSF</sequence>
<protein>
    <submittedName>
        <fullName evidence="1">Uncharacterized protein</fullName>
    </submittedName>
</protein>
<evidence type="ECO:0000313" key="1">
    <source>
        <dbReference type="EMBL" id="GBP01058.1"/>
    </source>
</evidence>
<organism evidence="1 2">
    <name type="scientific">Eumeta variegata</name>
    <name type="common">Bagworm moth</name>
    <name type="synonym">Eumeta japonica</name>
    <dbReference type="NCBI Taxonomy" id="151549"/>
    <lineage>
        <taxon>Eukaryota</taxon>
        <taxon>Metazoa</taxon>
        <taxon>Ecdysozoa</taxon>
        <taxon>Arthropoda</taxon>
        <taxon>Hexapoda</taxon>
        <taxon>Insecta</taxon>
        <taxon>Pterygota</taxon>
        <taxon>Neoptera</taxon>
        <taxon>Endopterygota</taxon>
        <taxon>Lepidoptera</taxon>
        <taxon>Glossata</taxon>
        <taxon>Ditrysia</taxon>
        <taxon>Tineoidea</taxon>
        <taxon>Psychidae</taxon>
        <taxon>Oiketicinae</taxon>
        <taxon>Eumeta</taxon>
    </lineage>
</organism>
<dbReference type="AlphaFoldDB" id="A0A4C1SIL6"/>
<comment type="caution">
    <text evidence="1">The sequence shown here is derived from an EMBL/GenBank/DDBJ whole genome shotgun (WGS) entry which is preliminary data.</text>
</comment>
<proteinExistence type="predicted"/>
<gene>
    <name evidence="1" type="ORF">EVAR_2323_1</name>
</gene>
<dbReference type="EMBL" id="BGZK01000007">
    <property type="protein sequence ID" value="GBP01058.1"/>
    <property type="molecule type" value="Genomic_DNA"/>
</dbReference>
<accession>A0A4C1SIL6</accession>
<keyword evidence="2" id="KW-1185">Reference proteome</keyword>
<evidence type="ECO:0000313" key="2">
    <source>
        <dbReference type="Proteomes" id="UP000299102"/>
    </source>
</evidence>
<dbReference type="Proteomes" id="UP000299102">
    <property type="component" value="Unassembled WGS sequence"/>
</dbReference>
<reference evidence="1 2" key="1">
    <citation type="journal article" date="2019" name="Commun. Biol.">
        <title>The bagworm genome reveals a unique fibroin gene that provides high tensile strength.</title>
        <authorList>
            <person name="Kono N."/>
            <person name="Nakamura H."/>
            <person name="Ohtoshi R."/>
            <person name="Tomita M."/>
            <person name="Numata K."/>
            <person name="Arakawa K."/>
        </authorList>
    </citation>
    <scope>NUCLEOTIDE SEQUENCE [LARGE SCALE GENOMIC DNA]</scope>
</reference>
<name>A0A4C1SIL6_EUMVA</name>